<dbReference type="Pfam" id="PF13252">
    <property type="entry name" value="Phage_capsid_3"/>
    <property type="match status" value="1"/>
</dbReference>
<proteinExistence type="predicted"/>
<dbReference type="AlphaFoldDB" id="A0A433MLB6"/>
<dbReference type="EMBL" id="RXFT01000006">
    <property type="protein sequence ID" value="RUR68683.1"/>
    <property type="molecule type" value="Genomic_DNA"/>
</dbReference>
<protein>
    <submittedName>
        <fullName evidence="1">N4-gp56 family major capsid protein</fullName>
    </submittedName>
</protein>
<evidence type="ECO:0000313" key="1">
    <source>
        <dbReference type="EMBL" id="RUR68683.1"/>
    </source>
</evidence>
<dbReference type="RefSeq" id="WP_126022818.1">
    <property type="nucleotide sequence ID" value="NZ_RXFT01000006.1"/>
</dbReference>
<dbReference type="InterPro" id="IPR025267">
    <property type="entry name" value="ORF017-like"/>
</dbReference>
<evidence type="ECO:0000313" key="2">
    <source>
        <dbReference type="Proteomes" id="UP000281118"/>
    </source>
</evidence>
<sequence>MSQTNIPYGSPLALKAQSVGLFAATMQRPTNLGRLAGPMPTQSDAEANLRVQSSADYPIVRSMDLSKVAGDEVTFDLVNPIKGKPIMGGRMAEGRGEKMDFDQDKLRINQTRKPISAGDEMTQQRTPHQMRTLARAQAAGYMMRLEDQRTLVHLAGARGFHNNVEWTVPLATDPDFPEIMINPVKAPTRNRHYFSTGTGLERVTATAGELNIATTDTMNMDVVDSIRTVVDTIALPPSAVKFDGDQGAEDVPLRVLLLSPNQYMSFKKSGNFRQLQVAAMARASQAKNNPIFTGDAGLWEGILLIKMPKPIRFYSGQSLRYCASLTSETETSTDVVPAAFGTTFAVDRALLLGGQALGEAWGKKSRSGNPFFWSEKELDHDDKLEILIGTVGGKSKIRFDVDYGDGVQPTDNGVIAIDTAVPLTAADN</sequence>
<dbReference type="OrthoDB" id="8877014at2"/>
<name>A0A433MLB6_9BURK</name>
<organism evidence="1 2">
    <name type="scientific">Variovorax guangxiensis</name>
    <dbReference type="NCBI Taxonomy" id="1775474"/>
    <lineage>
        <taxon>Bacteria</taxon>
        <taxon>Pseudomonadati</taxon>
        <taxon>Pseudomonadota</taxon>
        <taxon>Betaproteobacteria</taxon>
        <taxon>Burkholderiales</taxon>
        <taxon>Comamonadaceae</taxon>
        <taxon>Variovorax</taxon>
    </lineage>
</organism>
<reference evidence="1 2" key="1">
    <citation type="submission" date="2018-12" db="EMBL/GenBank/DDBJ databases">
        <title>The genome sequences of Variovorax guangxiensis DSM 27352.</title>
        <authorList>
            <person name="Gao J."/>
            <person name="Sun J."/>
        </authorList>
    </citation>
    <scope>NUCLEOTIDE SEQUENCE [LARGE SCALE GENOMIC DNA]</scope>
    <source>
        <strain evidence="1 2">DSM 27352</strain>
    </source>
</reference>
<dbReference type="NCBIfam" id="TIGR04387">
    <property type="entry name" value="capsid_maj_N4"/>
    <property type="match status" value="1"/>
</dbReference>
<dbReference type="Proteomes" id="UP000281118">
    <property type="component" value="Unassembled WGS sequence"/>
</dbReference>
<gene>
    <name evidence="1" type="ORF">EJP67_16600</name>
</gene>
<comment type="caution">
    <text evidence="1">The sequence shown here is derived from an EMBL/GenBank/DDBJ whole genome shotgun (WGS) entry which is preliminary data.</text>
</comment>
<accession>A0A433MLB6</accession>